<dbReference type="OrthoDB" id="4519042at2"/>
<accession>A0A2S0KJN5</accession>
<evidence type="ECO:0000256" key="2">
    <source>
        <dbReference type="SAM" id="MobiDB-lite"/>
    </source>
</evidence>
<reference evidence="4 5" key="1">
    <citation type="submission" date="2018-03" db="EMBL/GenBank/DDBJ databases">
        <title>Characteristics and genome of n-alkane degrading marine bacteria Gordonia iterans isolated from crude oil contaminated in Tae-an, South Korea.</title>
        <authorList>
            <person name="Lee S.-S."/>
            <person name="Kim H."/>
        </authorList>
    </citation>
    <scope>NUCLEOTIDE SEQUENCE [LARGE SCALE GENOMIC DNA]</scope>
    <source>
        <strain evidence="4 5">Co17</strain>
    </source>
</reference>
<dbReference type="AlphaFoldDB" id="A0A2S0KJN5"/>
<evidence type="ECO:0000313" key="4">
    <source>
        <dbReference type="EMBL" id="AVM01902.1"/>
    </source>
</evidence>
<sequence>MTSSPLDGLTMDELIALKRHLAEEAVKAGIALPAASTPGALAGSCDPSSRERTHTRAMDAALVQLLAKPNARLMIFSPPQIGKSTRAARWFPFWWLTMNPRDKILLASYAASLAHTHGGAVREMVRMYGADYGLRLSTTTSSRAAWELTAGGGLRSVGVRGGLSGQPMDLGIIDDPFAGRADADSPTMRTAVWNWYSAVWSARRSPTAREVIVMTRWHQDDLAGRLLDRDGRVEEGGEWTVLHMPALALPEDHDRGIFADPLGRAPGDPLSHPKIDDGDTTALVAHWTRQKKRSTPRDWGAMYQGTPTAVESALLDDDQIRDATQPAPSEFRRKAVGVDPAGGGRDSVGVVVAGLDAEGRAWFLDDQTARMKADEWPERVCLTAYEHDATLIIFEKNYGGDMPGQLIAQAWKALQGRDLVSGMCPLVKGVNSRTSKVLRAEPIAQAVRTDRVRFARGADLGQLCTEWTMWEPGSTWSPGALDAGVHVVTELLPNVPRGTVVSNPAKVQRGQAPRGGLAARRRAS</sequence>
<dbReference type="InterPro" id="IPR035421">
    <property type="entry name" value="Terminase_6C"/>
</dbReference>
<feature type="region of interest" description="Disordered" evidence="2">
    <location>
        <begin position="503"/>
        <end position="524"/>
    </location>
</feature>
<dbReference type="KEGG" id="git:C6V83_18155"/>
<organism evidence="4 5">
    <name type="scientific">Gordonia iterans</name>
    <dbReference type="NCBI Taxonomy" id="1004901"/>
    <lineage>
        <taxon>Bacteria</taxon>
        <taxon>Bacillati</taxon>
        <taxon>Actinomycetota</taxon>
        <taxon>Actinomycetes</taxon>
        <taxon>Mycobacteriales</taxon>
        <taxon>Gordoniaceae</taxon>
        <taxon>Gordonia</taxon>
    </lineage>
</organism>
<proteinExistence type="predicted"/>
<evidence type="ECO:0000259" key="3">
    <source>
        <dbReference type="Pfam" id="PF17289"/>
    </source>
</evidence>
<keyword evidence="1" id="KW-1188">Viral release from host cell</keyword>
<dbReference type="Pfam" id="PF03237">
    <property type="entry name" value="Terminase_6N"/>
    <property type="match status" value="1"/>
</dbReference>
<name>A0A2S0KJN5_9ACTN</name>
<gene>
    <name evidence="4" type="ORF">C6V83_18155</name>
</gene>
<dbReference type="Proteomes" id="UP000239814">
    <property type="component" value="Chromosome"/>
</dbReference>
<feature type="compositionally biased region" description="Low complexity" evidence="2">
    <location>
        <begin position="509"/>
        <end position="518"/>
    </location>
</feature>
<dbReference type="Pfam" id="PF17289">
    <property type="entry name" value="Terminase_6C"/>
    <property type="match status" value="1"/>
</dbReference>
<feature type="domain" description="Terminase large subunit gp17-like C-terminal" evidence="3">
    <location>
        <begin position="336"/>
        <end position="463"/>
    </location>
</feature>
<dbReference type="RefSeq" id="WP_105943605.1">
    <property type="nucleotide sequence ID" value="NZ_CP027433.1"/>
</dbReference>
<evidence type="ECO:0000313" key="5">
    <source>
        <dbReference type="Proteomes" id="UP000239814"/>
    </source>
</evidence>
<evidence type="ECO:0000256" key="1">
    <source>
        <dbReference type="ARBA" id="ARBA00022612"/>
    </source>
</evidence>
<protein>
    <recommendedName>
        <fullName evidence="3">Terminase large subunit gp17-like C-terminal domain-containing protein</fullName>
    </recommendedName>
</protein>
<dbReference type="EMBL" id="CP027433">
    <property type="protein sequence ID" value="AVM01902.1"/>
    <property type="molecule type" value="Genomic_DNA"/>
</dbReference>
<keyword evidence="5" id="KW-1185">Reference proteome</keyword>